<keyword evidence="5" id="KW-1185">Reference proteome</keyword>
<dbReference type="SUPFAM" id="SSF51126">
    <property type="entry name" value="Pectin lyase-like"/>
    <property type="match status" value="3"/>
</dbReference>
<dbReference type="SUPFAM" id="SSF103515">
    <property type="entry name" value="Autotransporter"/>
    <property type="match status" value="1"/>
</dbReference>
<gene>
    <name evidence="4" type="ORF">SAMN05216386_0719</name>
</gene>
<keyword evidence="1 2" id="KW-0732">Signal</keyword>
<name>A0A1I4YIM1_9PROT</name>
<protein>
    <submittedName>
        <fullName evidence="4">Outer membrane autotransporter barrel domain-containing protein</fullName>
    </submittedName>
</protein>
<dbReference type="RefSeq" id="WP_074794708.1">
    <property type="nucleotide sequence ID" value="NZ_FOVJ01000001.1"/>
</dbReference>
<dbReference type="SMART" id="SM00869">
    <property type="entry name" value="Autotransporter"/>
    <property type="match status" value="1"/>
</dbReference>
<feature type="signal peptide" evidence="2">
    <location>
        <begin position="1"/>
        <end position="20"/>
    </location>
</feature>
<dbReference type="Gene3D" id="2.40.128.130">
    <property type="entry name" value="Autotransporter beta-domain"/>
    <property type="match status" value="1"/>
</dbReference>
<proteinExistence type="predicted"/>
<dbReference type="InterPro" id="IPR005546">
    <property type="entry name" value="Autotransporte_beta"/>
</dbReference>
<feature type="chain" id="PRO_5010354526" evidence="2">
    <location>
        <begin position="21"/>
        <end position="1104"/>
    </location>
</feature>
<feature type="domain" description="Autotransporter" evidence="3">
    <location>
        <begin position="828"/>
        <end position="1104"/>
    </location>
</feature>
<dbReference type="NCBIfam" id="TIGR01414">
    <property type="entry name" value="autotrans_barl"/>
    <property type="match status" value="1"/>
</dbReference>
<evidence type="ECO:0000256" key="2">
    <source>
        <dbReference type="SAM" id="SignalP"/>
    </source>
</evidence>
<organism evidence="4 5">
    <name type="scientific">Nitrosospira briensis</name>
    <dbReference type="NCBI Taxonomy" id="35799"/>
    <lineage>
        <taxon>Bacteria</taxon>
        <taxon>Pseudomonadati</taxon>
        <taxon>Pseudomonadota</taxon>
        <taxon>Betaproteobacteria</taxon>
        <taxon>Nitrosomonadales</taxon>
        <taxon>Nitrosomonadaceae</taxon>
        <taxon>Nitrosospira</taxon>
    </lineage>
</organism>
<dbReference type="Proteomes" id="UP000183107">
    <property type="component" value="Unassembled WGS sequence"/>
</dbReference>
<dbReference type="NCBIfam" id="TIGR02601">
    <property type="entry name" value="autotrns_rpt"/>
    <property type="match status" value="3"/>
</dbReference>
<dbReference type="EMBL" id="FOVJ01000001">
    <property type="protein sequence ID" value="SFN37898.1"/>
    <property type="molecule type" value="Genomic_DNA"/>
</dbReference>
<evidence type="ECO:0000313" key="5">
    <source>
        <dbReference type="Proteomes" id="UP000183107"/>
    </source>
</evidence>
<dbReference type="AlphaFoldDB" id="A0A1I4YIM1"/>
<sequence>MRFVITSLLAAPALMPPLYAQQNLTWDANNAGSGTGGSGTWDTSSPNWLNGASFQAWQNPTFDNAILGGTAGNITLSMPIAAHNITFRTDGYTISGSTLTLGGGTRPTIFVHAPVAIINSTLAGTGGFIKNASGTLILTADNTGFSGVATVILGTLRVDNANALGVSTAASDLVLSKGTTFHFNSDFVHDYTLIGDTVNVQGGEGKTWDGSPILTASATLNLNGIGGTLAGDLADTGGNLLSLTRNGAGRMALSGNNTYTGVTTVTQGVLQLGSAGALSAGSNLVFNGAVGAGGSIELTGASGDFTRSLGMGAGQVRWTGDGGFQSSGSDRVVDIGGGGGTLTWGSGRFVPTGNRLILGTSNNGMLDFQNGIDLGGMHRTIQVEGGTSNGHARMNGVLSGTGGLNVVGMGPALLELTAVNTYSGGTVLTSGTLSVSSDANLGAASGAVTFNGGTLANTAAFSTGRSVTLNTAGDTFQTDSDLIVNETISGGGTLNKTGAAALILTGTNTYTGGTTINAGTLQIGDGRMLGSISGNVTNNGVLTFNRSGNISYGGVISGTGDLNKQGAGLLTLTGDSGGFGGHTFVNDGTLAIKGALGGTLDVLAGGRLQGDGDIGAAGGMETTVVAGTIAPGNSIGTLTVNGNYVQLAGSTYEVEIAPAGVSDRIVVSGLADIQGGRVSVIAAGGAYAPGSRYTILTANDGLTGRFDTLAQGLPRINLGLAYDLNNVYLDILRFCDIAGTRNQCAGGSGAESLGPGNPIYSAIVDLPDQESARRAFNTLSGEGHASVKGVMIEDSRFMREAVSDRMRQAFSATGAQASGLAGQATQHSPATGRTFWSRSFGSFGHRDGDGNATRIGRNIGGVFLGGDVLIADKFLLGVATGYSHSFYNVNQLSTSSSDNYHISLYGATQWGPLGLRLGSAYVWHDLETNRNIAFAGFSDHAKGNYTAHTAQVFGEVGYGLPFDMVLLEPFARIAYVNLDANSFQERGGPAALRSPKDNQGTAYTTVGLNAAKTFSSADRMTTTLRGTLGWRHAFGDRTPLSTFAFAGGSSFATAGVPIAGDAIVISGGLDVNIIKAATLGIYYNGQVLHNIVDNGVRANLSWKF</sequence>
<dbReference type="Pfam" id="PF12951">
    <property type="entry name" value="PATR"/>
    <property type="match status" value="5"/>
</dbReference>
<dbReference type="InterPro" id="IPR011050">
    <property type="entry name" value="Pectin_lyase_fold/virulence"/>
</dbReference>
<evidence type="ECO:0000313" key="4">
    <source>
        <dbReference type="EMBL" id="SFN37898.1"/>
    </source>
</evidence>
<dbReference type="Gene3D" id="2.160.20.20">
    <property type="match status" value="2"/>
</dbReference>
<dbReference type="InterPro" id="IPR012332">
    <property type="entry name" value="Autotransporter_pectin_lyase_C"/>
</dbReference>
<dbReference type="Pfam" id="PF03797">
    <property type="entry name" value="Autotransporter"/>
    <property type="match status" value="1"/>
</dbReference>
<dbReference type="PANTHER" id="PTHR35037:SF3">
    <property type="entry name" value="C-TERMINAL REGION OF AIDA-LIKE PROTEIN"/>
    <property type="match status" value="1"/>
</dbReference>
<dbReference type="InterPro" id="IPR051551">
    <property type="entry name" value="Autotransporter_adhesion"/>
</dbReference>
<dbReference type="InterPro" id="IPR036709">
    <property type="entry name" value="Autotransporte_beta_dom_sf"/>
</dbReference>
<dbReference type="InterPro" id="IPR013425">
    <property type="entry name" value="Autotrns_rpt"/>
</dbReference>
<dbReference type="InterPro" id="IPR006315">
    <property type="entry name" value="OM_autotransptr_brl_dom"/>
</dbReference>
<reference evidence="5" key="1">
    <citation type="submission" date="2016-10" db="EMBL/GenBank/DDBJ databases">
        <authorList>
            <person name="Varghese N."/>
        </authorList>
    </citation>
    <scope>NUCLEOTIDE SEQUENCE [LARGE SCALE GENOMIC DNA]</scope>
    <source>
        <strain evidence="5">Nsp8</strain>
    </source>
</reference>
<evidence type="ECO:0000259" key="3">
    <source>
        <dbReference type="PROSITE" id="PS51208"/>
    </source>
</evidence>
<dbReference type="PANTHER" id="PTHR35037">
    <property type="entry name" value="C-TERMINAL REGION OF AIDA-LIKE PROTEIN"/>
    <property type="match status" value="1"/>
</dbReference>
<dbReference type="GO" id="GO:0019867">
    <property type="term" value="C:outer membrane"/>
    <property type="evidence" value="ECO:0007669"/>
    <property type="project" value="InterPro"/>
</dbReference>
<dbReference type="PROSITE" id="PS51208">
    <property type="entry name" value="AUTOTRANSPORTER"/>
    <property type="match status" value="1"/>
</dbReference>
<evidence type="ECO:0000256" key="1">
    <source>
        <dbReference type="ARBA" id="ARBA00022729"/>
    </source>
</evidence>
<accession>A0A1I4YIM1</accession>